<dbReference type="EMBL" id="BMOL01000006">
    <property type="protein sequence ID" value="GGL79353.1"/>
    <property type="molecule type" value="Genomic_DNA"/>
</dbReference>
<dbReference type="InterPro" id="IPR012318">
    <property type="entry name" value="HTH_CRP"/>
</dbReference>
<evidence type="ECO:0000313" key="7">
    <source>
        <dbReference type="Proteomes" id="UP000639973"/>
    </source>
</evidence>
<dbReference type="Pfam" id="PF00027">
    <property type="entry name" value="cNMP_binding"/>
    <property type="match status" value="1"/>
</dbReference>
<gene>
    <name evidence="6" type="ORF">GCM10010840_16550</name>
</gene>
<keyword evidence="7" id="KW-1185">Reference proteome</keyword>
<proteinExistence type="predicted"/>
<accession>A0ABQ2G7R2</accession>
<dbReference type="Proteomes" id="UP000639973">
    <property type="component" value="Unassembled WGS sequence"/>
</dbReference>
<dbReference type="PANTHER" id="PTHR24567">
    <property type="entry name" value="CRP FAMILY TRANSCRIPTIONAL REGULATORY PROTEIN"/>
    <property type="match status" value="1"/>
</dbReference>
<dbReference type="SMART" id="SM00100">
    <property type="entry name" value="cNMP"/>
    <property type="match status" value="1"/>
</dbReference>
<dbReference type="CDD" id="cd00038">
    <property type="entry name" value="CAP_ED"/>
    <property type="match status" value="1"/>
</dbReference>
<reference evidence="7" key="1">
    <citation type="journal article" date="2019" name="Int. J. Syst. Evol. Microbiol.">
        <title>The Global Catalogue of Microorganisms (GCM) 10K type strain sequencing project: providing services to taxonomists for standard genome sequencing and annotation.</title>
        <authorList>
            <consortium name="The Broad Institute Genomics Platform"/>
            <consortium name="The Broad Institute Genome Sequencing Center for Infectious Disease"/>
            <person name="Wu L."/>
            <person name="Ma J."/>
        </authorList>
    </citation>
    <scope>NUCLEOTIDE SEQUENCE [LARGE SCALE GENOMIC DNA]</scope>
    <source>
        <strain evidence="7">JCM 15442</strain>
    </source>
</reference>
<dbReference type="Gene3D" id="1.10.10.10">
    <property type="entry name" value="Winged helix-like DNA-binding domain superfamily/Winged helix DNA-binding domain"/>
    <property type="match status" value="1"/>
</dbReference>
<feature type="domain" description="HTH crp-type" evidence="5">
    <location>
        <begin position="154"/>
        <end position="230"/>
    </location>
</feature>
<evidence type="ECO:0000256" key="1">
    <source>
        <dbReference type="ARBA" id="ARBA00023015"/>
    </source>
</evidence>
<evidence type="ECO:0000313" key="6">
    <source>
        <dbReference type="EMBL" id="GGL79353.1"/>
    </source>
</evidence>
<comment type="caution">
    <text evidence="6">The sequence shown here is derived from an EMBL/GenBank/DDBJ whole genome shotgun (WGS) entry which is preliminary data.</text>
</comment>
<dbReference type="Pfam" id="PF13545">
    <property type="entry name" value="HTH_Crp_2"/>
    <property type="match status" value="1"/>
</dbReference>
<keyword evidence="2" id="KW-0238">DNA-binding</keyword>
<evidence type="ECO:0000259" key="4">
    <source>
        <dbReference type="PROSITE" id="PS50042"/>
    </source>
</evidence>
<dbReference type="InterPro" id="IPR018490">
    <property type="entry name" value="cNMP-bd_dom_sf"/>
</dbReference>
<dbReference type="Gene3D" id="2.60.120.10">
    <property type="entry name" value="Jelly Rolls"/>
    <property type="match status" value="1"/>
</dbReference>
<protein>
    <recommendedName>
        <fullName evidence="8">cAMP-binding domain of CRP or a regulatory subunit of cAMP-dependent protein kinases</fullName>
    </recommendedName>
</protein>
<dbReference type="PROSITE" id="PS51063">
    <property type="entry name" value="HTH_CRP_2"/>
    <property type="match status" value="1"/>
</dbReference>
<keyword evidence="1" id="KW-0805">Transcription regulation</keyword>
<evidence type="ECO:0000259" key="5">
    <source>
        <dbReference type="PROSITE" id="PS51063"/>
    </source>
</evidence>
<dbReference type="PROSITE" id="PS50042">
    <property type="entry name" value="CNMP_BINDING_3"/>
    <property type="match status" value="1"/>
</dbReference>
<dbReference type="InterPro" id="IPR036390">
    <property type="entry name" value="WH_DNA-bd_sf"/>
</dbReference>
<dbReference type="InterPro" id="IPR014710">
    <property type="entry name" value="RmlC-like_jellyroll"/>
</dbReference>
<organism evidence="6 7">
    <name type="scientific">Deinococcus aerolatus</name>
    <dbReference type="NCBI Taxonomy" id="522487"/>
    <lineage>
        <taxon>Bacteria</taxon>
        <taxon>Thermotogati</taxon>
        <taxon>Deinococcota</taxon>
        <taxon>Deinococci</taxon>
        <taxon>Deinococcales</taxon>
        <taxon>Deinococcaceae</taxon>
        <taxon>Deinococcus</taxon>
    </lineage>
</organism>
<sequence length="249" mass="27571">MRLRPTPVPGSVWHLTGTGWSAGLTEEDMQQIGAVCPPRPYRKGERIYRAGDPGGTLQILLDGHVKLSRTGMLGGERVITVCGPDDFFGESFLTEMTTTQADATCLSDRAVICPITREQFLEITRRVPAVAILLASILATRVHQLQTRLESLSQPVQVRLAQVMLDLTYRFGREIEAGVYDLQVELRHEEIASLAHASRVSATQAISAWRAQQLVLGTRGQYRVNVTGLERLSEELQLDALNKTPVPDR</sequence>
<dbReference type="PANTHER" id="PTHR24567:SF26">
    <property type="entry name" value="REGULATORY PROTEIN YEIL"/>
    <property type="match status" value="1"/>
</dbReference>
<dbReference type="InterPro" id="IPR000595">
    <property type="entry name" value="cNMP-bd_dom"/>
</dbReference>
<feature type="domain" description="Cyclic nucleotide-binding" evidence="4">
    <location>
        <begin position="20"/>
        <end position="123"/>
    </location>
</feature>
<evidence type="ECO:0008006" key="8">
    <source>
        <dbReference type="Google" id="ProtNLM"/>
    </source>
</evidence>
<evidence type="ECO:0000256" key="3">
    <source>
        <dbReference type="ARBA" id="ARBA00023163"/>
    </source>
</evidence>
<name>A0ABQ2G7R2_9DEIO</name>
<dbReference type="InterPro" id="IPR036388">
    <property type="entry name" value="WH-like_DNA-bd_sf"/>
</dbReference>
<dbReference type="SUPFAM" id="SSF46785">
    <property type="entry name" value="Winged helix' DNA-binding domain"/>
    <property type="match status" value="1"/>
</dbReference>
<keyword evidence="3" id="KW-0804">Transcription</keyword>
<evidence type="ECO:0000256" key="2">
    <source>
        <dbReference type="ARBA" id="ARBA00023125"/>
    </source>
</evidence>
<dbReference type="SUPFAM" id="SSF51206">
    <property type="entry name" value="cAMP-binding domain-like"/>
    <property type="match status" value="1"/>
</dbReference>
<dbReference type="InterPro" id="IPR050397">
    <property type="entry name" value="Env_Response_Regulators"/>
</dbReference>